<dbReference type="GO" id="GO:0004659">
    <property type="term" value="F:prenyltransferase activity"/>
    <property type="evidence" value="ECO:0007669"/>
    <property type="project" value="InterPro"/>
</dbReference>
<evidence type="ECO:0000313" key="7">
    <source>
        <dbReference type="EMBL" id="PJF37081.1"/>
    </source>
</evidence>
<evidence type="ECO:0000256" key="4">
    <source>
        <dbReference type="ARBA" id="ARBA00022723"/>
    </source>
</evidence>
<dbReference type="GO" id="GO:0008299">
    <property type="term" value="P:isoprenoid biosynthetic process"/>
    <property type="evidence" value="ECO:0007669"/>
    <property type="project" value="InterPro"/>
</dbReference>
<accession>A0A2M8PHS5</accession>
<dbReference type="GO" id="GO:0046872">
    <property type="term" value="F:metal ion binding"/>
    <property type="evidence" value="ECO:0007669"/>
    <property type="project" value="UniProtKB-KW"/>
</dbReference>
<proteinExistence type="inferred from homology"/>
<name>A0A2M8PHS5_9CHLR</name>
<dbReference type="Gene3D" id="1.10.600.10">
    <property type="entry name" value="Farnesyl Diphosphate Synthase"/>
    <property type="match status" value="1"/>
</dbReference>
<evidence type="ECO:0000256" key="3">
    <source>
        <dbReference type="ARBA" id="ARBA00022679"/>
    </source>
</evidence>
<dbReference type="SFLD" id="SFLDS00005">
    <property type="entry name" value="Isoprenoid_Synthase_Type_I"/>
    <property type="match status" value="1"/>
</dbReference>
<keyword evidence="3 6" id="KW-0808">Transferase</keyword>
<keyword evidence="5" id="KW-0460">Magnesium</keyword>
<dbReference type="CDD" id="cd00685">
    <property type="entry name" value="Trans_IPPS_HT"/>
    <property type="match status" value="1"/>
</dbReference>
<organism evidence="7 8">
    <name type="scientific">Candidatus Thermofonsia Clade 1 bacterium</name>
    <dbReference type="NCBI Taxonomy" id="2364210"/>
    <lineage>
        <taxon>Bacteria</taxon>
        <taxon>Bacillati</taxon>
        <taxon>Chloroflexota</taxon>
        <taxon>Candidatus Thermofontia</taxon>
        <taxon>Candidatus Thermofonsia Clade 1</taxon>
    </lineage>
</organism>
<dbReference type="SFLD" id="SFLDG01017">
    <property type="entry name" value="Polyprenyl_Transferase_Like"/>
    <property type="match status" value="1"/>
</dbReference>
<protein>
    <recommendedName>
        <fullName evidence="9">Polyprenyl synthetase family protein</fullName>
    </recommendedName>
</protein>
<dbReference type="PROSITE" id="PS00723">
    <property type="entry name" value="POLYPRENYL_SYNTHASE_1"/>
    <property type="match status" value="1"/>
</dbReference>
<dbReference type="InterPro" id="IPR008949">
    <property type="entry name" value="Isoprenoid_synthase_dom_sf"/>
</dbReference>
<dbReference type="SUPFAM" id="SSF48576">
    <property type="entry name" value="Terpenoid synthases"/>
    <property type="match status" value="1"/>
</dbReference>
<gene>
    <name evidence="7" type="ORF">CUN49_02270</name>
</gene>
<dbReference type="AlphaFoldDB" id="A0A2M8PHS5"/>
<evidence type="ECO:0000256" key="6">
    <source>
        <dbReference type="RuleBase" id="RU004466"/>
    </source>
</evidence>
<sequence length="368" mass="40455">MTALSNARYAQLFEALAQRRQRVYDYLFNHSYGQRLRPAHIREAAFHYLRLSGKSLRPAVLMLSCAAVGGDEAHAVPAAAGVELYHTWTLVHDDIIDRDQTRRGAPTVHVAFAERGAAEFGFNPEDAAHYGRVIGILAGDVQQSWSYMLFHDMYTRYGVEPALVLSLVSELATDVQLTLVEGETLDVQFAARRDTIHLSENDVLEMLRKKTGVLYAYAGRAGARIGLGDVVGEHPLVAKIEQFCSQCGTAFQLQDDVLGVIGDSAKTGKPVGADLREGKKTLIVFHALRHANEAQRQALMQVIGNANATAEQIEQATHILEAIGSIAYTQALAESMVRSALSALEAVPPSPYRDLLQQWAEYLIDRSL</sequence>
<evidence type="ECO:0000256" key="5">
    <source>
        <dbReference type="ARBA" id="ARBA00022842"/>
    </source>
</evidence>
<comment type="similarity">
    <text evidence="2 6">Belongs to the FPP/GGPP synthase family.</text>
</comment>
<evidence type="ECO:0008006" key="9">
    <source>
        <dbReference type="Google" id="ProtNLM"/>
    </source>
</evidence>
<evidence type="ECO:0000256" key="2">
    <source>
        <dbReference type="ARBA" id="ARBA00006706"/>
    </source>
</evidence>
<dbReference type="Pfam" id="PF00348">
    <property type="entry name" value="polyprenyl_synt"/>
    <property type="match status" value="1"/>
</dbReference>
<comment type="caution">
    <text evidence="7">The sequence shown here is derived from an EMBL/GenBank/DDBJ whole genome shotgun (WGS) entry which is preliminary data.</text>
</comment>
<dbReference type="InterPro" id="IPR033749">
    <property type="entry name" value="Polyprenyl_synt_CS"/>
</dbReference>
<evidence type="ECO:0000313" key="8">
    <source>
        <dbReference type="Proteomes" id="UP000229681"/>
    </source>
</evidence>
<dbReference type="PANTHER" id="PTHR12001">
    <property type="entry name" value="GERANYLGERANYL PYROPHOSPHATE SYNTHASE"/>
    <property type="match status" value="1"/>
</dbReference>
<reference evidence="7 8" key="1">
    <citation type="submission" date="2017-11" db="EMBL/GenBank/DDBJ databases">
        <title>Evolution of Phototrophy in the Chloroflexi Phylum Driven by Horizontal Gene Transfer.</title>
        <authorList>
            <person name="Ward L.M."/>
            <person name="Hemp J."/>
            <person name="Shih P.M."/>
            <person name="Mcglynn S.E."/>
            <person name="Fischer W."/>
        </authorList>
    </citation>
    <scope>NUCLEOTIDE SEQUENCE [LARGE SCALE GENOMIC DNA]</scope>
    <source>
        <strain evidence="7">JP3_13</strain>
    </source>
</reference>
<evidence type="ECO:0000256" key="1">
    <source>
        <dbReference type="ARBA" id="ARBA00001946"/>
    </source>
</evidence>
<keyword evidence="4" id="KW-0479">Metal-binding</keyword>
<dbReference type="InterPro" id="IPR000092">
    <property type="entry name" value="Polyprenyl_synt"/>
</dbReference>
<comment type="cofactor">
    <cofactor evidence="1">
        <name>Mg(2+)</name>
        <dbReference type="ChEBI" id="CHEBI:18420"/>
    </cofactor>
</comment>
<dbReference type="EMBL" id="PGTM01000016">
    <property type="protein sequence ID" value="PJF37081.1"/>
    <property type="molecule type" value="Genomic_DNA"/>
</dbReference>
<dbReference type="Proteomes" id="UP000229681">
    <property type="component" value="Unassembled WGS sequence"/>
</dbReference>
<dbReference type="PANTHER" id="PTHR12001:SF85">
    <property type="entry name" value="SHORT CHAIN ISOPRENYL DIPHOSPHATE SYNTHASE"/>
    <property type="match status" value="1"/>
</dbReference>